<dbReference type="Gene3D" id="3.30.70.270">
    <property type="match status" value="1"/>
</dbReference>
<dbReference type="GeneID" id="20828354"/>
<evidence type="ECO:0000313" key="5">
    <source>
        <dbReference type="Proteomes" id="UP000008065"/>
    </source>
</evidence>
<keyword evidence="5" id="KW-1185">Reference proteome</keyword>
<comment type="subcellular location">
    <subcellularLocation>
        <location evidence="1">Mitochondrion</location>
    </subcellularLocation>
</comment>
<keyword evidence="3" id="KW-1133">Transmembrane helix</keyword>
<dbReference type="SUPFAM" id="SSF56672">
    <property type="entry name" value="DNA/RNA polymerases"/>
    <property type="match status" value="1"/>
</dbReference>
<keyword evidence="3" id="KW-0472">Membrane</keyword>
<dbReference type="Proteomes" id="UP000008065">
    <property type="component" value="Unassembled WGS sequence"/>
</dbReference>
<evidence type="ECO:0000256" key="3">
    <source>
        <dbReference type="SAM" id="Phobius"/>
    </source>
</evidence>
<feature type="transmembrane region" description="Helical" evidence="3">
    <location>
        <begin position="41"/>
        <end position="61"/>
    </location>
</feature>
<evidence type="ECO:0000256" key="2">
    <source>
        <dbReference type="ARBA" id="ARBA00023128"/>
    </source>
</evidence>
<keyword evidence="3" id="KW-0812">Transmembrane</keyword>
<name>F8MZF0_NEUT8</name>
<dbReference type="RefSeq" id="XP_009856085.1">
    <property type="nucleotide sequence ID" value="XM_009857783.1"/>
</dbReference>
<dbReference type="InterPro" id="IPR043502">
    <property type="entry name" value="DNA/RNA_pol_sf"/>
</dbReference>
<dbReference type="AlphaFoldDB" id="F8MZF0"/>
<evidence type="ECO:0000313" key="4">
    <source>
        <dbReference type="EMBL" id="EGO52840.1"/>
    </source>
</evidence>
<gene>
    <name evidence="4" type="ORF">NEUTE1DRAFT_52444</name>
</gene>
<dbReference type="EMBL" id="GL891382">
    <property type="protein sequence ID" value="EGO52840.1"/>
    <property type="molecule type" value="Genomic_DNA"/>
</dbReference>
<accession>F8MZF0</accession>
<dbReference type="KEGG" id="nte:NEUTE1DRAFT52444"/>
<sequence length="102" mass="12302">INYKVEVKKNENSREILLPYRLLYNILREEFLILKKIFKNLFNKGFICVNNSLAVVLIFFIRKLGGGLQFYYNYWALNTIIRINRYPLLLIKEIFRIIVKAK</sequence>
<keyword evidence="2" id="KW-0496">Mitochondrion</keyword>
<dbReference type="Gene3D" id="3.10.10.10">
    <property type="entry name" value="HIV Type 1 Reverse Transcriptase, subunit A, domain 1"/>
    <property type="match status" value="1"/>
</dbReference>
<evidence type="ECO:0000256" key="1">
    <source>
        <dbReference type="ARBA" id="ARBA00004173"/>
    </source>
</evidence>
<protein>
    <submittedName>
        <fullName evidence="4">Uncharacterized protein</fullName>
    </submittedName>
</protein>
<feature type="non-terminal residue" evidence="4">
    <location>
        <position position="1"/>
    </location>
</feature>
<reference evidence="5" key="1">
    <citation type="journal article" date="2011" name="Genetics">
        <title>Massive changes in genome architecture accompany the transition to self-fertility in the filamentous fungus Neurospora tetrasperma.</title>
        <authorList>
            <person name="Ellison C.E."/>
            <person name="Stajich J.E."/>
            <person name="Jacobson D.J."/>
            <person name="Natvig D.O."/>
            <person name="Lapidus A."/>
            <person name="Foster B."/>
            <person name="Aerts A."/>
            <person name="Riley R."/>
            <person name="Lindquist E.A."/>
            <person name="Grigoriev I.V."/>
            <person name="Taylor J.W."/>
        </authorList>
    </citation>
    <scope>NUCLEOTIDE SEQUENCE [LARGE SCALE GENOMIC DNA]</scope>
    <source>
        <strain evidence="5">FGSC 2508 / P0657</strain>
    </source>
</reference>
<dbReference type="HOGENOM" id="CLU_000384_35_2_1"/>
<proteinExistence type="predicted"/>
<dbReference type="VEuPathDB" id="FungiDB:NEUTE1DRAFT_52444"/>
<dbReference type="GO" id="GO:0005739">
    <property type="term" value="C:mitochondrion"/>
    <property type="evidence" value="ECO:0007669"/>
    <property type="project" value="UniProtKB-SubCell"/>
</dbReference>
<organism evidence="4 5">
    <name type="scientific">Neurospora tetrasperma (strain FGSC 2508 / ATCC MYA-4615 / P0657)</name>
    <dbReference type="NCBI Taxonomy" id="510951"/>
    <lineage>
        <taxon>Eukaryota</taxon>
        <taxon>Fungi</taxon>
        <taxon>Dikarya</taxon>
        <taxon>Ascomycota</taxon>
        <taxon>Pezizomycotina</taxon>
        <taxon>Sordariomycetes</taxon>
        <taxon>Sordariomycetidae</taxon>
        <taxon>Sordariales</taxon>
        <taxon>Sordariaceae</taxon>
        <taxon>Neurospora</taxon>
    </lineage>
</organism>
<dbReference type="InterPro" id="IPR043128">
    <property type="entry name" value="Rev_trsase/Diguanyl_cyclase"/>
</dbReference>
<dbReference type="OrthoDB" id="5028386at2759"/>